<protein>
    <submittedName>
        <fullName evidence="5">CRISPR system precrRNA processing endoribonuclease RAMP protein Cas6</fullName>
    </submittedName>
</protein>
<evidence type="ECO:0000256" key="1">
    <source>
        <dbReference type="ARBA" id="ARBA00008343"/>
    </source>
</evidence>
<dbReference type="RefSeq" id="WP_379787568.1">
    <property type="nucleotide sequence ID" value="NZ_JBHSHL010000013.1"/>
</dbReference>
<comment type="similarity">
    <text evidence="1">Belongs to the Nth/MutY family.</text>
</comment>
<dbReference type="Proteomes" id="UP001595916">
    <property type="component" value="Unassembled WGS sequence"/>
</dbReference>
<dbReference type="InterPro" id="IPR004035">
    <property type="entry name" value="Endouclease-III_FeS-bd_BS"/>
</dbReference>
<dbReference type="EMBL" id="JBHSHL010000013">
    <property type="protein sequence ID" value="MFC4804081.1"/>
    <property type="molecule type" value="Genomic_DNA"/>
</dbReference>
<keyword evidence="2" id="KW-0378">Hydrolase</keyword>
<name>A0ABV9QMZ5_9FIRM</name>
<feature type="domain" description="CRISPR-associated protein Cas6 C-terminal" evidence="4">
    <location>
        <begin position="184"/>
        <end position="283"/>
    </location>
</feature>
<dbReference type="InterPro" id="IPR019267">
    <property type="entry name" value="CRISPR-assoc_Cas6_C"/>
</dbReference>
<keyword evidence="3" id="KW-0326">Glycosidase</keyword>
<dbReference type="PROSITE" id="PS00764">
    <property type="entry name" value="ENDONUCLEASE_III_1"/>
    <property type="match status" value="1"/>
</dbReference>
<proteinExistence type="inferred from homology"/>
<evidence type="ECO:0000259" key="4">
    <source>
        <dbReference type="Pfam" id="PF10040"/>
    </source>
</evidence>
<evidence type="ECO:0000256" key="2">
    <source>
        <dbReference type="ARBA" id="ARBA00022801"/>
    </source>
</evidence>
<keyword evidence="6" id="KW-1185">Reference proteome</keyword>
<reference evidence="6" key="1">
    <citation type="journal article" date="2019" name="Int. J. Syst. Evol. Microbiol.">
        <title>The Global Catalogue of Microorganisms (GCM) 10K type strain sequencing project: providing services to taxonomists for standard genome sequencing and annotation.</title>
        <authorList>
            <consortium name="The Broad Institute Genomics Platform"/>
            <consortium name="The Broad Institute Genome Sequencing Center for Infectious Disease"/>
            <person name="Wu L."/>
            <person name="Ma J."/>
        </authorList>
    </citation>
    <scope>NUCLEOTIDE SEQUENCE [LARGE SCALE GENOMIC DNA]</scope>
    <source>
        <strain evidence="6">CCUG 46385</strain>
    </source>
</reference>
<gene>
    <name evidence="5" type="primary">cas6</name>
    <name evidence="5" type="ORF">ACFO4R_03205</name>
</gene>
<comment type="caution">
    <text evidence="5">The sequence shown here is derived from an EMBL/GenBank/DDBJ whole genome shotgun (WGS) entry which is preliminary data.</text>
</comment>
<organism evidence="5 6">
    <name type="scientific">Filifactor villosus</name>
    <dbReference type="NCBI Taxonomy" id="29374"/>
    <lineage>
        <taxon>Bacteria</taxon>
        <taxon>Bacillati</taxon>
        <taxon>Bacillota</taxon>
        <taxon>Clostridia</taxon>
        <taxon>Peptostreptococcales</taxon>
        <taxon>Filifactoraceae</taxon>
        <taxon>Filifactor</taxon>
    </lineage>
</organism>
<sequence length="289" mass="33943">MNRLRFLKLEFCIEATQDYRSRGFVGNKVRGAIGQAMVHLFCPERNPLCVDCTFEGGCIYSDVFKPVRKHPEFTSLPVPFVIGVAELDREVISKGERSVFSVTLFGEAVRYKQHLVEVVKTVFRDVKWGFSKHFTLVEIFSQAEKKVLWAMEDCFEEDMIRESVWTDDFENRLEKKKRGLELIIRFKTPLLTKNNMHLTWGFSEFIDALFYRIAGMIDVYEDREFVIPYAVLHRKPYVIATSFLEGDRFELLFKGDMEQYLPYIQLGEYLHLGKKTTYGFGEYFCIFPE</sequence>
<evidence type="ECO:0000256" key="3">
    <source>
        <dbReference type="ARBA" id="ARBA00023295"/>
    </source>
</evidence>
<evidence type="ECO:0000313" key="5">
    <source>
        <dbReference type="EMBL" id="MFC4804081.1"/>
    </source>
</evidence>
<dbReference type="Pfam" id="PF10040">
    <property type="entry name" value="CRISPR_Cas6"/>
    <property type="match status" value="1"/>
</dbReference>
<evidence type="ECO:0000313" key="6">
    <source>
        <dbReference type="Proteomes" id="UP001595916"/>
    </source>
</evidence>
<accession>A0ABV9QMZ5</accession>